<accession>A0A0J6IN29</accession>
<dbReference type="InterPro" id="IPR007446">
    <property type="entry name" value="PilP"/>
</dbReference>
<sequence>MSVHAHCLVAAALVSLMGCDSPQSIAQLARDLHTAHAHVGSVIDPLPARVQRQPFVYEATLLRSPFHGLHEDQGSHWQASLLDYPQHEARSRGLLEGTELAQFELVGTLSNHQQANALLRAKGVVHRVQPGDYLGRNNGQIAAITPQHVEVFEVISDGRGGWLERTLTISLKQQS</sequence>
<dbReference type="STRING" id="1608994.TU86_12110"/>
<dbReference type="Proteomes" id="UP000036325">
    <property type="component" value="Unassembled WGS sequence"/>
</dbReference>
<gene>
    <name evidence="1" type="ORF">TU86_12110</name>
</gene>
<protein>
    <recommendedName>
        <fullName evidence="3">Pilus assembly protein PilP</fullName>
    </recommendedName>
</protein>
<dbReference type="RefSeq" id="WP_048364547.1">
    <property type="nucleotide sequence ID" value="NZ_JAAEBV010000004.1"/>
</dbReference>
<organism evidence="1 2">
    <name type="scientific">Pseudomonas weihenstephanensis</name>
    <dbReference type="NCBI Taxonomy" id="1608994"/>
    <lineage>
        <taxon>Bacteria</taxon>
        <taxon>Pseudomonadati</taxon>
        <taxon>Pseudomonadota</taxon>
        <taxon>Gammaproteobacteria</taxon>
        <taxon>Pseudomonadales</taxon>
        <taxon>Pseudomonadaceae</taxon>
        <taxon>Pseudomonas</taxon>
    </lineage>
</organism>
<dbReference type="Pfam" id="PF04351">
    <property type="entry name" value="PilP"/>
    <property type="match status" value="1"/>
</dbReference>
<evidence type="ECO:0008006" key="3">
    <source>
        <dbReference type="Google" id="ProtNLM"/>
    </source>
</evidence>
<dbReference type="AlphaFoldDB" id="A0A0J6IN29"/>
<dbReference type="EMBL" id="JYLF01000004">
    <property type="protein sequence ID" value="KMN13643.1"/>
    <property type="molecule type" value="Genomic_DNA"/>
</dbReference>
<evidence type="ECO:0000313" key="2">
    <source>
        <dbReference type="Proteomes" id="UP000036325"/>
    </source>
</evidence>
<evidence type="ECO:0000313" key="1">
    <source>
        <dbReference type="EMBL" id="KMN13643.1"/>
    </source>
</evidence>
<name>A0A0J6IN29_9PSED</name>
<dbReference type="PATRIC" id="fig|1608994.3.peg.3064"/>
<accession>A0A0J6J3Q7</accession>
<reference evidence="1 2" key="1">
    <citation type="submission" date="2015-02" db="EMBL/GenBank/DDBJ databases">
        <title>Pseudomonas helleri sp. nov. and Pseudomonas weihenstephanensis sp. nov., isolated from raw cows milk.</title>
        <authorList>
            <person name="von Neubeck M."/>
            <person name="Huptas C."/>
            <person name="Wenning M."/>
            <person name="Scherer S."/>
        </authorList>
    </citation>
    <scope>NUCLEOTIDE SEQUENCE [LARGE SCALE GENOMIC DNA]</scope>
    <source>
        <strain evidence="1 2">DSM 29166</strain>
    </source>
</reference>
<dbReference type="Gene3D" id="2.30.30.830">
    <property type="match status" value="1"/>
</dbReference>
<comment type="caution">
    <text evidence="1">The sequence shown here is derived from an EMBL/GenBank/DDBJ whole genome shotgun (WGS) entry which is preliminary data.</text>
</comment>
<dbReference type="OrthoDB" id="5296580at2"/>
<proteinExistence type="predicted"/>
<dbReference type="PIRSF" id="PIRSF016481">
    <property type="entry name" value="Pilus_assembly_PilP"/>
    <property type="match status" value="1"/>
</dbReference>